<evidence type="ECO:0000256" key="1">
    <source>
        <dbReference type="ARBA" id="ARBA00004651"/>
    </source>
</evidence>
<dbReference type="InterPro" id="IPR003691">
    <property type="entry name" value="FluC"/>
</dbReference>
<dbReference type="GO" id="GO:0140114">
    <property type="term" value="P:cellular detoxification of fluoride"/>
    <property type="evidence" value="ECO:0007669"/>
    <property type="project" value="UniProtKB-UniRule"/>
</dbReference>
<comment type="activity regulation">
    <text evidence="10">Na(+) is not transported, but it plays an essential structural role and its presence is essential for fluoride channel function.</text>
</comment>
<sequence length="126" mass="12849">MIVLVALGGAIGAMARYAVDLLLGARWSARRGRGRRGVALAVINITGSLLIGLVAGLALRGLVSDELRTVLATGVLGGYTTFSAASLDVVEQAEREGRAAALRRAIAVPAAAVIACAVGLWLSSPR</sequence>
<dbReference type="AlphaFoldDB" id="A0A4Z1E3G2"/>
<comment type="similarity">
    <text evidence="7 10">Belongs to the fluoride channel Fluc/FEX (TC 1.A.43) family.</text>
</comment>
<feature type="binding site" evidence="10">
    <location>
        <position position="77"/>
    </location>
    <ligand>
        <name>Na(+)</name>
        <dbReference type="ChEBI" id="CHEBI:29101"/>
        <note>structural</note>
    </ligand>
</feature>
<keyword evidence="10" id="KW-0813">Transport</keyword>
<dbReference type="Proteomes" id="UP000297318">
    <property type="component" value="Unassembled WGS sequence"/>
</dbReference>
<comment type="caution">
    <text evidence="11">The sequence shown here is derived from an EMBL/GenBank/DDBJ whole genome shotgun (WGS) entry which is preliminary data.</text>
</comment>
<name>A0A4Z1E3G2_9MICO</name>
<evidence type="ECO:0000313" key="11">
    <source>
        <dbReference type="EMBL" id="TGO05488.1"/>
    </source>
</evidence>
<comment type="catalytic activity">
    <reaction evidence="8">
        <text>fluoride(in) = fluoride(out)</text>
        <dbReference type="Rhea" id="RHEA:76159"/>
        <dbReference type="ChEBI" id="CHEBI:17051"/>
    </reaction>
    <physiologicalReaction direction="left-to-right" evidence="8">
        <dbReference type="Rhea" id="RHEA:76160"/>
    </physiologicalReaction>
</comment>
<keyword evidence="10" id="KW-0479">Metal-binding</keyword>
<evidence type="ECO:0000256" key="5">
    <source>
        <dbReference type="ARBA" id="ARBA00023136"/>
    </source>
</evidence>
<evidence type="ECO:0000256" key="9">
    <source>
        <dbReference type="ARBA" id="ARBA00049940"/>
    </source>
</evidence>
<keyword evidence="10" id="KW-0915">Sodium</keyword>
<dbReference type="Pfam" id="PF02537">
    <property type="entry name" value="CRCB"/>
    <property type="match status" value="1"/>
</dbReference>
<evidence type="ECO:0000256" key="8">
    <source>
        <dbReference type="ARBA" id="ARBA00035585"/>
    </source>
</evidence>
<feature type="binding site" evidence="10">
    <location>
        <position position="80"/>
    </location>
    <ligand>
        <name>Na(+)</name>
        <dbReference type="ChEBI" id="CHEBI:29101"/>
        <note>structural</note>
    </ligand>
</feature>
<keyword evidence="5 10" id="KW-0472">Membrane</keyword>
<dbReference type="GO" id="GO:0062054">
    <property type="term" value="F:fluoride channel activity"/>
    <property type="evidence" value="ECO:0007669"/>
    <property type="project" value="UniProtKB-UniRule"/>
</dbReference>
<dbReference type="RefSeq" id="WP_135849485.1">
    <property type="nucleotide sequence ID" value="NZ_RHPJ01000002.1"/>
</dbReference>
<feature type="transmembrane region" description="Helical" evidence="10">
    <location>
        <begin position="37"/>
        <end position="58"/>
    </location>
</feature>
<accession>A0A4Z1E3G2</accession>
<gene>
    <name evidence="10" type="primary">fluC</name>
    <name evidence="10" type="synonym">crcB</name>
    <name evidence="11" type="ORF">SERN_1492</name>
</gene>
<dbReference type="GO" id="GO:0046872">
    <property type="term" value="F:metal ion binding"/>
    <property type="evidence" value="ECO:0007669"/>
    <property type="project" value="UniProtKB-KW"/>
</dbReference>
<feature type="transmembrane region" description="Helical" evidence="10">
    <location>
        <begin position="6"/>
        <end position="25"/>
    </location>
</feature>
<keyword evidence="10" id="KW-0406">Ion transport</keyword>
<organism evidence="11 12">
    <name type="scientific">Serinibacter arcticus</name>
    <dbReference type="NCBI Taxonomy" id="1655435"/>
    <lineage>
        <taxon>Bacteria</taxon>
        <taxon>Bacillati</taxon>
        <taxon>Actinomycetota</taxon>
        <taxon>Actinomycetes</taxon>
        <taxon>Micrococcales</taxon>
        <taxon>Beutenbergiaceae</taxon>
        <taxon>Serinibacter</taxon>
    </lineage>
</organism>
<evidence type="ECO:0000256" key="4">
    <source>
        <dbReference type="ARBA" id="ARBA00022989"/>
    </source>
</evidence>
<feature type="transmembrane region" description="Helical" evidence="10">
    <location>
        <begin position="70"/>
        <end position="90"/>
    </location>
</feature>
<evidence type="ECO:0000256" key="7">
    <source>
        <dbReference type="ARBA" id="ARBA00035120"/>
    </source>
</evidence>
<keyword evidence="2 10" id="KW-1003">Cell membrane</keyword>
<evidence type="ECO:0000256" key="2">
    <source>
        <dbReference type="ARBA" id="ARBA00022475"/>
    </source>
</evidence>
<evidence type="ECO:0000256" key="6">
    <source>
        <dbReference type="ARBA" id="ARBA00023303"/>
    </source>
</evidence>
<protein>
    <recommendedName>
        <fullName evidence="10">Fluoride-specific ion channel FluC</fullName>
    </recommendedName>
</protein>
<comment type="subcellular location">
    <subcellularLocation>
        <location evidence="1 10">Cell membrane</location>
        <topology evidence="1 10">Multi-pass membrane protein</topology>
    </subcellularLocation>
</comment>
<evidence type="ECO:0000313" key="12">
    <source>
        <dbReference type="Proteomes" id="UP000297318"/>
    </source>
</evidence>
<keyword evidence="4 10" id="KW-1133">Transmembrane helix</keyword>
<feature type="transmembrane region" description="Helical" evidence="10">
    <location>
        <begin position="102"/>
        <end position="122"/>
    </location>
</feature>
<keyword evidence="12" id="KW-1185">Reference proteome</keyword>
<reference evidence="11 12" key="1">
    <citation type="submission" date="2018-11" db="EMBL/GenBank/DDBJ databases">
        <title>Complete genome sequencing of the Actinobacteria Serinibacter sp. K3-2.</title>
        <authorList>
            <person name="Rakitin A.L."/>
            <person name="Beletsky A.V."/>
            <person name="Mardanov A.V."/>
            <person name="Ravin N.V."/>
            <person name="Gromova A.S."/>
            <person name="Filippova S.N."/>
            <person name="Gal'Chenko V.F."/>
        </authorList>
    </citation>
    <scope>NUCLEOTIDE SEQUENCE [LARGE SCALE GENOMIC DNA]</scope>
    <source>
        <strain evidence="11 12">K3-2</strain>
    </source>
</reference>
<dbReference type="EMBL" id="RHPJ01000002">
    <property type="protein sequence ID" value="TGO05488.1"/>
    <property type="molecule type" value="Genomic_DNA"/>
</dbReference>
<dbReference type="GO" id="GO:0005886">
    <property type="term" value="C:plasma membrane"/>
    <property type="evidence" value="ECO:0007669"/>
    <property type="project" value="UniProtKB-SubCell"/>
</dbReference>
<proteinExistence type="inferred from homology"/>
<keyword evidence="6 10" id="KW-0407">Ion channel</keyword>
<dbReference type="HAMAP" id="MF_00454">
    <property type="entry name" value="FluC"/>
    <property type="match status" value="1"/>
</dbReference>
<evidence type="ECO:0000256" key="3">
    <source>
        <dbReference type="ARBA" id="ARBA00022692"/>
    </source>
</evidence>
<keyword evidence="3 10" id="KW-0812">Transmembrane</keyword>
<comment type="function">
    <text evidence="9 10">Fluoride-specific ion channel. Important for reducing fluoride concentration in the cell, thus reducing its toxicity.</text>
</comment>
<evidence type="ECO:0000256" key="10">
    <source>
        <dbReference type="HAMAP-Rule" id="MF_00454"/>
    </source>
</evidence>